<evidence type="ECO:0000313" key="2">
    <source>
        <dbReference type="Proteomes" id="UP000037210"/>
    </source>
</evidence>
<proteinExistence type="predicted"/>
<name>A0A0M0BLZ6_9ARCH</name>
<dbReference type="AlphaFoldDB" id="A0A0M0BLZ6"/>
<gene>
    <name evidence="1" type="ORF">AC482_06615</name>
</gene>
<reference evidence="1 2" key="1">
    <citation type="submission" date="2015-06" db="EMBL/GenBank/DDBJ databases">
        <title>New insights into the roles of widespread benthic archaea in carbon and nitrogen cycling.</title>
        <authorList>
            <person name="Lazar C.S."/>
            <person name="Baker B.J."/>
            <person name="Seitz K.W."/>
            <person name="Hyde A.S."/>
            <person name="Dick G.J."/>
            <person name="Hinrichs K.-U."/>
            <person name="Teske A.P."/>
        </authorList>
    </citation>
    <scope>NUCLEOTIDE SEQUENCE [LARGE SCALE GENOMIC DNA]</scope>
    <source>
        <strain evidence="1">DG-45</strain>
    </source>
</reference>
<comment type="caution">
    <text evidence="1">The sequence shown here is derived from an EMBL/GenBank/DDBJ whole genome shotgun (WGS) entry which is preliminary data.</text>
</comment>
<sequence length="102" mass="11934">MAVTRRRHLRPLKVGRVYDIDRDWFYRTCNKVRITRGPQAASRRHISRDEGPGGGRLYLEEFKRLWERVDGGWDPDEAVLGYELSVVDSLARPRSLDGFFGR</sequence>
<protein>
    <submittedName>
        <fullName evidence="1">Uncharacterized protein</fullName>
    </submittedName>
</protein>
<dbReference type="Proteomes" id="UP000037210">
    <property type="component" value="Unassembled WGS sequence"/>
</dbReference>
<evidence type="ECO:0000313" key="1">
    <source>
        <dbReference type="EMBL" id="KON29375.1"/>
    </source>
</evidence>
<accession>A0A0M0BLZ6</accession>
<organism evidence="1 2">
    <name type="scientific">miscellaneous Crenarchaeota group-15 archaeon DG-45</name>
    <dbReference type="NCBI Taxonomy" id="1685127"/>
    <lineage>
        <taxon>Archaea</taxon>
        <taxon>Candidatus Bathyarchaeota</taxon>
        <taxon>MCG-15</taxon>
    </lineage>
</organism>
<dbReference type="EMBL" id="LFWZ01000066">
    <property type="protein sequence ID" value="KON29375.1"/>
    <property type="molecule type" value="Genomic_DNA"/>
</dbReference>